<feature type="compositionally biased region" description="Low complexity" evidence="5">
    <location>
        <begin position="325"/>
        <end position="338"/>
    </location>
</feature>
<dbReference type="PANTHER" id="PTHR24113:SF12">
    <property type="entry name" value="RAN GTPASE-ACTIVATING PROTEIN 1"/>
    <property type="match status" value="1"/>
</dbReference>
<evidence type="ECO:0000313" key="8">
    <source>
        <dbReference type="Proteomes" id="UP000284403"/>
    </source>
</evidence>
<dbReference type="SUPFAM" id="SSF47031">
    <property type="entry name" value="Second domain of FERM"/>
    <property type="match status" value="1"/>
</dbReference>
<protein>
    <submittedName>
        <fullName evidence="7">Putative ribonuclease inhibitor</fullName>
    </submittedName>
</protein>
<dbReference type="InterPro" id="IPR000299">
    <property type="entry name" value="FERM_domain"/>
</dbReference>
<dbReference type="InterPro" id="IPR019749">
    <property type="entry name" value="Band_41_domain"/>
</dbReference>
<evidence type="ECO:0000256" key="1">
    <source>
        <dbReference type="ARBA" id="ARBA00022468"/>
    </source>
</evidence>
<proteinExistence type="predicted"/>
<dbReference type="InterPro" id="IPR018979">
    <property type="entry name" value="FERM_N"/>
</dbReference>
<keyword evidence="2" id="KW-0433">Leucine-rich repeat</keyword>
<dbReference type="InterPro" id="IPR001611">
    <property type="entry name" value="Leu-rich_rpt"/>
</dbReference>
<dbReference type="GO" id="GO:0005829">
    <property type="term" value="C:cytosol"/>
    <property type="evidence" value="ECO:0007669"/>
    <property type="project" value="TreeGrafter"/>
</dbReference>
<dbReference type="PANTHER" id="PTHR24113">
    <property type="entry name" value="RAN GTPASE-ACTIVATING PROTEIN 1"/>
    <property type="match status" value="1"/>
</dbReference>
<dbReference type="Proteomes" id="UP000284403">
    <property type="component" value="Unassembled WGS sequence"/>
</dbReference>
<dbReference type="GeneID" id="40321225"/>
<dbReference type="SMART" id="SM00368">
    <property type="entry name" value="LRR_RI"/>
    <property type="match status" value="8"/>
</dbReference>
<organism evidence="7 8">
    <name type="scientific">Trypanosoma conorhini</name>
    <dbReference type="NCBI Taxonomy" id="83891"/>
    <lineage>
        <taxon>Eukaryota</taxon>
        <taxon>Discoba</taxon>
        <taxon>Euglenozoa</taxon>
        <taxon>Kinetoplastea</taxon>
        <taxon>Metakinetoplastina</taxon>
        <taxon>Trypanosomatida</taxon>
        <taxon>Trypanosomatidae</taxon>
        <taxon>Trypanosoma</taxon>
    </lineage>
</organism>
<evidence type="ECO:0000313" key="7">
    <source>
        <dbReference type="EMBL" id="RNF06260.1"/>
    </source>
</evidence>
<feature type="domain" description="FERM" evidence="6">
    <location>
        <begin position="409"/>
        <end position="697"/>
    </location>
</feature>
<accession>A0A3R7KGW1</accession>
<keyword evidence="1" id="KW-0343">GTPase activation</keyword>
<sequence length="1276" mass="137235">MVRRAECDEVAAVRRRLERERAARAARLEVQESQLAALAEQERGGGERLAAVRAEFDALSSAAGQQAQQVRSLAALREHLGGTRAEQERAAAALRGDVARHEAALAEASAALWDYKAEAAARVVALQRLAQERQGELERVRRLSEHEVDTLAAHNKALAEELKTTAESLLRVRGEAGALASTTRQALADGQLEVRRCTGVVELVGEQNAGLRSAIGRAEELLRQSAHHTGAKDSINHKSLVEQASLVGELHAELQSTLERVRLTAAQLCSLCRQQLAAELPPPQQGQSPNPRDGEAAAPRGGADAAAGPPPPPREGVESGSDKVAAAQPGAAETQADASQEVSRLREALDALSRELLQERAAREAGLQLEEDGVGRGGVDAEAARRAEEEWRRLERQDAAKKGAGEVALSYAVQFVDGTKRRVDAFPSDTVAMLISRVALRAGIVRWRMFHLAQLLDEEGVLGSVHRYLSHGATLEEEGVTPQTVLLFGFKHYKRPLHWDDAVAQEWFFRQLQQHVVREYYPVSEAVAVRLASYELQAVFGDFTAQKSLLYFDQVGLEAYLPISVSAHAYDYWQERLARNHRRRAGLTAAQARCGYIDLLSATPWWGLTFFDVRDRDNRPFLAGVAEDGFFVFSATKQECLDAVPFPDLAGWERCPAGVVVRRRGSHTMTLYATSQLQAKELVDLLNEYYLLLPQRVREEAHIDVVDAEGVRAGLASPTLFDSPVVGRPPPAPYGSRVECMKAAYMSYCTGPDELGRQRAPAAALLRAMDRAVDDGTALDALDLALSDPPVDDRHFAAIAEILTFALREYRPPGPRGEWRENVDVTAVLLAQPSAARQLLSASSVPRIAGVVALFPGLRTLDLAYIPLDTAAEQLGGALAAGATQLRRLVLKGCRIGARALQSLLPVVGSQPPGPLEHLSLEDNFLTHAAVHPLCELLRHGRTALAELNLAFNRLEPSGVDALAAAALAASPQLRSLDLSGNPGLQPPSMRAALLVAKGSGIAQLALRRCKLHFALLGAMDAELVSNDDVVELDLSTNPLGDGADARAATTAFRFLGDRRSVSHVEVLRMDECGLTEDGLGDALGGAVASNRALRRLSLRGNGLARATGFLPPLVADAVGVHPALCVLDLSDNGVSHAGCMRLFAALVRSKTICELYLDGNCLGDAVEPAGWTELVVLLENSASLNVLSLCNTGLPDAGLQRVGEGLSRNAALHTLVASGNAFTPSGVAAFARLIHRNVALKALDLSTETLRHDEAVYADTLRLLSGAGRLDSVQL</sequence>
<evidence type="ECO:0000256" key="2">
    <source>
        <dbReference type="ARBA" id="ARBA00022614"/>
    </source>
</evidence>
<reference evidence="7 8" key="1">
    <citation type="journal article" date="2018" name="BMC Genomics">
        <title>Genomic comparison of Trypanosoma conorhini and Trypanosoma rangeli to Trypanosoma cruzi strains of high and low virulence.</title>
        <authorList>
            <person name="Bradwell K.R."/>
            <person name="Koparde V.N."/>
            <person name="Matveyev A.V."/>
            <person name="Serrano M.G."/>
            <person name="Alves J.M."/>
            <person name="Parikh H."/>
            <person name="Huang B."/>
            <person name="Lee V."/>
            <person name="Espinosa-Alvarez O."/>
            <person name="Ortiz P.A."/>
            <person name="Costa-Martins A.G."/>
            <person name="Teixeira M.M."/>
            <person name="Buck G.A."/>
        </authorList>
    </citation>
    <scope>NUCLEOTIDE SEQUENCE [LARGE SCALE GENOMIC DNA]</scope>
    <source>
        <strain evidence="7 8">025E</strain>
    </source>
</reference>
<evidence type="ECO:0000256" key="5">
    <source>
        <dbReference type="SAM" id="MobiDB-lite"/>
    </source>
</evidence>
<dbReference type="Pfam" id="PF09379">
    <property type="entry name" value="FERM_N"/>
    <property type="match status" value="1"/>
</dbReference>
<comment type="caution">
    <text evidence="7">The sequence shown here is derived from an EMBL/GenBank/DDBJ whole genome shotgun (WGS) entry which is preliminary data.</text>
</comment>
<name>A0A3R7KGW1_9TRYP</name>
<dbReference type="AlphaFoldDB" id="A0A3R7KGW1"/>
<dbReference type="Gene3D" id="3.80.10.10">
    <property type="entry name" value="Ribonuclease Inhibitor"/>
    <property type="match status" value="2"/>
</dbReference>
<evidence type="ECO:0000259" key="6">
    <source>
        <dbReference type="PROSITE" id="PS50057"/>
    </source>
</evidence>
<evidence type="ECO:0000256" key="3">
    <source>
        <dbReference type="ARBA" id="ARBA00022737"/>
    </source>
</evidence>
<dbReference type="Pfam" id="PF00373">
    <property type="entry name" value="FERM_M"/>
    <property type="match status" value="1"/>
</dbReference>
<dbReference type="GO" id="GO:0031267">
    <property type="term" value="F:small GTPase binding"/>
    <property type="evidence" value="ECO:0007669"/>
    <property type="project" value="TreeGrafter"/>
</dbReference>
<dbReference type="OrthoDB" id="120976at2759"/>
<dbReference type="GO" id="GO:0005096">
    <property type="term" value="F:GTPase activator activity"/>
    <property type="evidence" value="ECO:0007669"/>
    <property type="project" value="UniProtKB-KW"/>
</dbReference>
<dbReference type="PROSITE" id="PS50057">
    <property type="entry name" value="FERM_3"/>
    <property type="match status" value="1"/>
</dbReference>
<dbReference type="EMBL" id="MKKU01000605">
    <property type="protein sequence ID" value="RNF06260.1"/>
    <property type="molecule type" value="Genomic_DNA"/>
</dbReference>
<dbReference type="Gene3D" id="1.20.80.10">
    <property type="match status" value="1"/>
</dbReference>
<dbReference type="InterPro" id="IPR019748">
    <property type="entry name" value="FERM_central"/>
</dbReference>
<dbReference type="GO" id="GO:0006913">
    <property type="term" value="P:nucleocytoplasmic transport"/>
    <property type="evidence" value="ECO:0007669"/>
    <property type="project" value="TreeGrafter"/>
</dbReference>
<dbReference type="InterPro" id="IPR035963">
    <property type="entry name" value="FERM_2"/>
</dbReference>
<dbReference type="InterPro" id="IPR027038">
    <property type="entry name" value="RanGap"/>
</dbReference>
<dbReference type="InterPro" id="IPR014352">
    <property type="entry name" value="FERM/acyl-CoA-bd_prot_sf"/>
</dbReference>
<feature type="region of interest" description="Disordered" evidence="5">
    <location>
        <begin position="280"/>
        <end position="343"/>
    </location>
</feature>
<dbReference type="Pfam" id="PF13516">
    <property type="entry name" value="LRR_6"/>
    <property type="match status" value="1"/>
</dbReference>
<feature type="compositionally biased region" description="Low complexity" evidence="5">
    <location>
        <begin position="296"/>
        <end position="307"/>
    </location>
</feature>
<dbReference type="CDD" id="cd14473">
    <property type="entry name" value="FERM_B-lobe"/>
    <property type="match status" value="1"/>
</dbReference>
<dbReference type="RefSeq" id="XP_029225421.1">
    <property type="nucleotide sequence ID" value="XM_029374477.1"/>
</dbReference>
<keyword evidence="8" id="KW-1185">Reference proteome</keyword>
<dbReference type="InterPro" id="IPR032675">
    <property type="entry name" value="LRR_dom_sf"/>
</dbReference>
<dbReference type="GO" id="GO:0048471">
    <property type="term" value="C:perinuclear region of cytoplasm"/>
    <property type="evidence" value="ECO:0007669"/>
    <property type="project" value="TreeGrafter"/>
</dbReference>
<keyword evidence="3" id="KW-0677">Repeat</keyword>
<dbReference type="SMART" id="SM00295">
    <property type="entry name" value="B41"/>
    <property type="match status" value="1"/>
</dbReference>
<keyword evidence="4" id="KW-0175">Coiled coil</keyword>
<feature type="coiled-coil region" evidence="4">
    <location>
        <begin position="84"/>
        <end position="146"/>
    </location>
</feature>
<gene>
    <name evidence="7" type="ORF">Tco025E_07614</name>
</gene>
<dbReference type="SUPFAM" id="SSF52047">
    <property type="entry name" value="RNI-like"/>
    <property type="match status" value="1"/>
</dbReference>
<dbReference type="GO" id="GO:0005634">
    <property type="term" value="C:nucleus"/>
    <property type="evidence" value="ECO:0007669"/>
    <property type="project" value="TreeGrafter"/>
</dbReference>
<evidence type="ECO:0000256" key="4">
    <source>
        <dbReference type="SAM" id="Coils"/>
    </source>
</evidence>